<feature type="domain" description="Serine aminopeptidase S33" evidence="2">
    <location>
        <begin position="41"/>
        <end position="311"/>
    </location>
</feature>
<name>A0A6N2TQR7_9FIRM</name>
<dbReference type="PRINTS" id="PR00793">
    <property type="entry name" value="PROAMNOPTASE"/>
</dbReference>
<dbReference type="EC" id="3.4.11.5" evidence="3"/>
<evidence type="ECO:0000256" key="1">
    <source>
        <dbReference type="ARBA" id="ARBA00022801"/>
    </source>
</evidence>
<proteinExistence type="predicted"/>
<dbReference type="Pfam" id="PF12146">
    <property type="entry name" value="Hydrolase_4"/>
    <property type="match status" value="1"/>
</dbReference>
<dbReference type="PANTHER" id="PTHR43798">
    <property type="entry name" value="MONOACYLGLYCEROL LIPASE"/>
    <property type="match status" value="1"/>
</dbReference>
<sequence length="335" mass="38468">MIFSRKTPPQPTPYGIAQLKEIPLGGVKQWVLIRGENVRKPVLLILHGGPGMSLISISSAFFRQLEKDFVVVNWDQRGSGLSYDPDLDEKTMNIRQFVSDICELSEYLRRRFHKEKIFLLGHSWGSLIGTLAVKQAPELFYAYVGAGQVVDMARNEEIAYQELLDFAQKENRPGLLSKLEEMGPPPYQKPVDTMILRFGLTMTHRDAWNGDVSMRKKIFRAAFASKEYRAADLARYLKATSFSMKNLWWQAVEVDLKREAPDLSIPCIYILGRNDQIVLPQLSVEYYDLLKAPYKKLIWFEGCGHSMMYEQPEKFQQVVAEELMPFVPKLPKPKG</sequence>
<organism evidence="3">
    <name type="scientific">uncultured Anaerotruncus sp</name>
    <dbReference type="NCBI Taxonomy" id="905011"/>
    <lineage>
        <taxon>Bacteria</taxon>
        <taxon>Bacillati</taxon>
        <taxon>Bacillota</taxon>
        <taxon>Clostridia</taxon>
        <taxon>Eubacteriales</taxon>
        <taxon>Oscillospiraceae</taxon>
        <taxon>Anaerotruncus</taxon>
        <taxon>environmental samples</taxon>
    </lineage>
</organism>
<accession>A0A6N2TQR7</accession>
<keyword evidence="3" id="KW-0031">Aminopeptidase</keyword>
<dbReference type="EMBL" id="CACRSL010000003">
    <property type="protein sequence ID" value="VYT07717.1"/>
    <property type="molecule type" value="Genomic_DNA"/>
</dbReference>
<protein>
    <submittedName>
        <fullName evidence="3">Proline iminopeptidase</fullName>
        <ecNumber evidence="3">3.4.11.5</ecNumber>
    </submittedName>
</protein>
<dbReference type="Gene3D" id="3.40.50.1820">
    <property type="entry name" value="alpha/beta hydrolase"/>
    <property type="match status" value="1"/>
</dbReference>
<keyword evidence="3" id="KW-0645">Protease</keyword>
<dbReference type="InterPro" id="IPR002410">
    <property type="entry name" value="Peptidase_S33"/>
</dbReference>
<dbReference type="GO" id="GO:0004177">
    <property type="term" value="F:aminopeptidase activity"/>
    <property type="evidence" value="ECO:0007669"/>
    <property type="project" value="UniProtKB-KW"/>
</dbReference>
<evidence type="ECO:0000313" key="3">
    <source>
        <dbReference type="EMBL" id="VYT07717.1"/>
    </source>
</evidence>
<dbReference type="InterPro" id="IPR029058">
    <property type="entry name" value="AB_hydrolase_fold"/>
</dbReference>
<dbReference type="InterPro" id="IPR050266">
    <property type="entry name" value="AB_hydrolase_sf"/>
</dbReference>
<dbReference type="GO" id="GO:0006508">
    <property type="term" value="P:proteolysis"/>
    <property type="evidence" value="ECO:0007669"/>
    <property type="project" value="InterPro"/>
</dbReference>
<dbReference type="InterPro" id="IPR022742">
    <property type="entry name" value="Hydrolase_4"/>
</dbReference>
<keyword evidence="1 3" id="KW-0378">Hydrolase</keyword>
<dbReference type="PANTHER" id="PTHR43798:SF33">
    <property type="entry name" value="HYDROLASE, PUTATIVE (AFU_ORTHOLOGUE AFUA_2G14860)-RELATED"/>
    <property type="match status" value="1"/>
</dbReference>
<gene>
    <name evidence="3" type="primary">pip</name>
    <name evidence="3" type="ORF">AULFYP135_01544</name>
</gene>
<dbReference type="AlphaFoldDB" id="A0A6N2TQR7"/>
<dbReference type="GO" id="GO:0016020">
    <property type="term" value="C:membrane"/>
    <property type="evidence" value="ECO:0007669"/>
    <property type="project" value="TreeGrafter"/>
</dbReference>
<evidence type="ECO:0000259" key="2">
    <source>
        <dbReference type="Pfam" id="PF12146"/>
    </source>
</evidence>
<reference evidence="3" key="1">
    <citation type="submission" date="2019-11" db="EMBL/GenBank/DDBJ databases">
        <authorList>
            <person name="Feng L."/>
        </authorList>
    </citation>
    <scope>NUCLEOTIDE SEQUENCE</scope>
    <source>
        <strain evidence="3">AundefinedLFYP135</strain>
    </source>
</reference>
<dbReference type="SUPFAM" id="SSF53474">
    <property type="entry name" value="alpha/beta-Hydrolases"/>
    <property type="match status" value="1"/>
</dbReference>